<dbReference type="GO" id="GO:0005524">
    <property type="term" value="F:ATP binding"/>
    <property type="evidence" value="ECO:0007669"/>
    <property type="project" value="UniProtKB-UniRule"/>
</dbReference>
<keyword evidence="3 11" id="KW-0378">Hydrolase</keyword>
<evidence type="ECO:0000256" key="9">
    <source>
        <dbReference type="ARBA" id="ARBA00034808"/>
    </source>
</evidence>
<evidence type="ECO:0000256" key="4">
    <source>
        <dbReference type="ARBA" id="ARBA00022806"/>
    </source>
</evidence>
<accession>A0A0H5QNK6</accession>
<protein>
    <recommendedName>
        <fullName evidence="9">DNA 3'-5' helicase</fullName>
        <ecNumber evidence="9">5.6.2.4</ecNumber>
    </recommendedName>
</protein>
<comment type="similarity">
    <text evidence="1">Belongs to the helicase family. UvrD subfamily.</text>
</comment>
<feature type="binding site" evidence="11">
    <location>
        <begin position="28"/>
        <end position="35"/>
    </location>
    <ligand>
        <name>ATP</name>
        <dbReference type="ChEBI" id="CHEBI:30616"/>
    </ligand>
</feature>
<evidence type="ECO:0000313" key="14">
    <source>
        <dbReference type="EMBL" id="CRZ02976.1"/>
    </source>
</evidence>
<keyword evidence="2 11" id="KW-0547">Nucleotide-binding</keyword>
<evidence type="ECO:0000256" key="5">
    <source>
        <dbReference type="ARBA" id="ARBA00022840"/>
    </source>
</evidence>
<keyword evidence="4 11" id="KW-0347">Helicase</keyword>
<dbReference type="InterPro" id="IPR014017">
    <property type="entry name" value="DNA_helicase_UvrD-like_C"/>
</dbReference>
<evidence type="ECO:0000256" key="8">
    <source>
        <dbReference type="ARBA" id="ARBA00034617"/>
    </source>
</evidence>
<dbReference type="AlphaFoldDB" id="A0A0H5QNK6"/>
<comment type="catalytic activity">
    <reaction evidence="10">
        <text>ATP + H2O = ADP + phosphate + H(+)</text>
        <dbReference type="Rhea" id="RHEA:13065"/>
        <dbReference type="ChEBI" id="CHEBI:15377"/>
        <dbReference type="ChEBI" id="CHEBI:15378"/>
        <dbReference type="ChEBI" id="CHEBI:30616"/>
        <dbReference type="ChEBI" id="CHEBI:43474"/>
        <dbReference type="ChEBI" id="CHEBI:456216"/>
        <dbReference type="EC" id="5.6.2.4"/>
    </reaction>
</comment>
<comment type="catalytic activity">
    <reaction evidence="8">
        <text>Couples ATP hydrolysis with the unwinding of duplex DNA by translocating in the 3'-5' direction.</text>
        <dbReference type="EC" id="5.6.2.4"/>
    </reaction>
</comment>
<evidence type="ECO:0000259" key="13">
    <source>
        <dbReference type="PROSITE" id="PS51217"/>
    </source>
</evidence>
<evidence type="ECO:0000256" key="3">
    <source>
        <dbReference type="ARBA" id="ARBA00022801"/>
    </source>
</evidence>
<dbReference type="InterPro" id="IPR014016">
    <property type="entry name" value="UvrD-like_ATP-bd"/>
</dbReference>
<dbReference type="EC" id="5.6.2.4" evidence="9"/>
<dbReference type="SUPFAM" id="SSF52540">
    <property type="entry name" value="P-loop containing nucleoside triphosphate hydrolases"/>
    <property type="match status" value="1"/>
</dbReference>
<dbReference type="GO" id="GO:0043138">
    <property type="term" value="F:3'-5' DNA helicase activity"/>
    <property type="evidence" value="ECO:0007669"/>
    <property type="project" value="UniProtKB-EC"/>
</dbReference>
<evidence type="ECO:0000256" key="10">
    <source>
        <dbReference type="ARBA" id="ARBA00048988"/>
    </source>
</evidence>
<evidence type="ECO:0000256" key="11">
    <source>
        <dbReference type="PROSITE-ProRule" id="PRU00560"/>
    </source>
</evidence>
<evidence type="ECO:0000259" key="12">
    <source>
        <dbReference type="PROSITE" id="PS51198"/>
    </source>
</evidence>
<keyword evidence="5 11" id="KW-0067">ATP-binding</keyword>
<dbReference type="Gene3D" id="1.10.10.160">
    <property type="match status" value="1"/>
</dbReference>
<feature type="domain" description="UvrD-like helicase ATP-binding" evidence="12">
    <location>
        <begin position="7"/>
        <end position="287"/>
    </location>
</feature>
<dbReference type="Gene3D" id="1.10.486.10">
    <property type="entry name" value="PCRA, domain 4"/>
    <property type="match status" value="1"/>
</dbReference>
<dbReference type="GO" id="GO:0000725">
    <property type="term" value="P:recombinational repair"/>
    <property type="evidence" value="ECO:0007669"/>
    <property type="project" value="TreeGrafter"/>
</dbReference>
<keyword evidence="6" id="KW-0238">DNA-binding</keyword>
<evidence type="ECO:0000256" key="1">
    <source>
        <dbReference type="ARBA" id="ARBA00009922"/>
    </source>
</evidence>
<dbReference type="InterPro" id="IPR027417">
    <property type="entry name" value="P-loop_NTPase"/>
</dbReference>
<proteinExistence type="inferred from homology"/>
<dbReference type="PROSITE" id="PS51198">
    <property type="entry name" value="UVRD_HELICASE_ATP_BIND"/>
    <property type="match status" value="1"/>
</dbReference>
<name>A0A0H5QNK6_9EUKA</name>
<dbReference type="PROSITE" id="PS51217">
    <property type="entry name" value="UVRD_HELICASE_CTER"/>
    <property type="match status" value="1"/>
</dbReference>
<dbReference type="GO" id="GO:0003677">
    <property type="term" value="F:DNA binding"/>
    <property type="evidence" value="ECO:0007669"/>
    <property type="project" value="UniProtKB-KW"/>
</dbReference>
<dbReference type="Gene3D" id="3.40.50.300">
    <property type="entry name" value="P-loop containing nucleotide triphosphate hydrolases"/>
    <property type="match status" value="3"/>
</dbReference>
<evidence type="ECO:0000256" key="2">
    <source>
        <dbReference type="ARBA" id="ARBA00022741"/>
    </source>
</evidence>
<feature type="domain" description="UvrD-like helicase C-terminal" evidence="13">
    <location>
        <begin position="288"/>
        <end position="564"/>
    </location>
</feature>
<dbReference type="PANTHER" id="PTHR11070">
    <property type="entry name" value="UVRD / RECB / PCRA DNA HELICASE FAMILY MEMBER"/>
    <property type="match status" value="1"/>
</dbReference>
<sequence length="662" mass="73927">MIRSLRYSFTAEQTSAITHPARVLLVYGGPNSGKTTVIAGRIAHHITESTCRPDQVLAFMPSSRTASALQSTIGNIFGNSSIHRDCNIQTYHSLAIDILKSYRAEAGLSETFRVLSPAEEAVFLHNRIKEIQAPEKYRLPRAHSSLIRLFSTIHKERISIERLRLSSPDIASMFCSFQNLKSEASVLTYDDVIDRVIELMLNEKAISEIISSSYCSIFIDSLQEMNNALLQFLGQIIKPSTAQITATVDPNRFVKSYYYGSTDPIASFRRLFPVTDQAYLTSSFTCPKQITYAAEQLIGNNRLSINNLGKVFSGQPDSEGSIGSVLSSSLDESVRAITRFINDGIKNYNWTYTDICILSRNLSDTRDVSRLLRENDIPVHVNGASLDEANREVRLLISYLVASTQPSNIKALFNVIASYSFQPIEISSLFEACDLTSPSCQSLMWERLRNPVCTASDDEQRFRDQCKELLKTIDSIREIAASSSIWKLSRLVANRLSLESCHLDVFLNRASMVVSGLGSDHALFVIPYLHKVLSHDRQFWDEVSSPFFASPPSVTTSTIQKARYLRFPVVVLNIPPDRLLPGIYRRRAPVLPDDVLNAMSDDPNAAWIETQRRLVYTAMTRSTDTFLFASSTSSPVTMSRFIDEALGAFAPGCGHPSAFPDQ</sequence>
<evidence type="ECO:0000256" key="6">
    <source>
        <dbReference type="ARBA" id="ARBA00023125"/>
    </source>
</evidence>
<keyword evidence="7" id="KW-0413">Isomerase</keyword>
<evidence type="ECO:0000256" key="7">
    <source>
        <dbReference type="ARBA" id="ARBA00023235"/>
    </source>
</evidence>
<dbReference type="Pfam" id="PF00580">
    <property type="entry name" value="UvrD-helicase"/>
    <property type="match status" value="1"/>
</dbReference>
<organism evidence="14">
    <name type="scientific">Spongospora subterranea</name>
    <dbReference type="NCBI Taxonomy" id="70186"/>
    <lineage>
        <taxon>Eukaryota</taxon>
        <taxon>Sar</taxon>
        <taxon>Rhizaria</taxon>
        <taxon>Endomyxa</taxon>
        <taxon>Phytomyxea</taxon>
        <taxon>Plasmodiophorida</taxon>
        <taxon>Plasmodiophoridae</taxon>
        <taxon>Spongospora</taxon>
    </lineage>
</organism>
<dbReference type="GO" id="GO:0016787">
    <property type="term" value="F:hydrolase activity"/>
    <property type="evidence" value="ECO:0007669"/>
    <property type="project" value="UniProtKB-UniRule"/>
</dbReference>
<dbReference type="EMBL" id="HACM01002534">
    <property type="protein sequence ID" value="CRZ02976.1"/>
    <property type="molecule type" value="Transcribed_RNA"/>
</dbReference>
<reference evidence="14" key="1">
    <citation type="submission" date="2015-04" db="EMBL/GenBank/DDBJ databases">
        <title>The genome sequence of the plant pathogenic Rhizarian Plasmodiophora brassicae reveals insights in its biotrophic life cycle and the origin of chitin synthesis.</title>
        <authorList>
            <person name="Schwelm A."/>
            <person name="Fogelqvist J."/>
            <person name="Knaust A."/>
            <person name="Julke S."/>
            <person name="Lilja T."/>
            <person name="Dhandapani V."/>
            <person name="Bonilla-Rosso G."/>
            <person name="Karlsson M."/>
            <person name="Shevchenko A."/>
            <person name="Choi S.R."/>
            <person name="Kim H.G."/>
            <person name="Park J.Y."/>
            <person name="Lim Y.P."/>
            <person name="Ludwig-Muller J."/>
            <person name="Dixelius C."/>
        </authorList>
    </citation>
    <scope>NUCLEOTIDE SEQUENCE</scope>
    <source>
        <tissue evidence="14">Potato root galls</tissue>
    </source>
</reference>
<dbReference type="InterPro" id="IPR013986">
    <property type="entry name" value="DExx_box_DNA_helicase_dom_sf"/>
</dbReference>
<dbReference type="PANTHER" id="PTHR11070:SF2">
    <property type="entry name" value="ATP-DEPENDENT DNA HELICASE SRS2"/>
    <property type="match status" value="1"/>
</dbReference>
<dbReference type="InterPro" id="IPR000212">
    <property type="entry name" value="DNA_helicase_UvrD/REP"/>
</dbReference>